<dbReference type="STRING" id="292459.STH1441"/>
<dbReference type="EMBL" id="AP006840">
    <property type="protein sequence ID" value="BAD40426.1"/>
    <property type="molecule type" value="Genomic_DNA"/>
</dbReference>
<name>Q67PG7_SYMTH</name>
<keyword evidence="3" id="KW-1185">Reference proteome</keyword>
<dbReference type="eggNOG" id="COG3480">
    <property type="taxonomic scope" value="Bacteria"/>
</dbReference>
<dbReference type="RefSeq" id="WP_011195571.1">
    <property type="nucleotide sequence ID" value="NC_006177.1"/>
</dbReference>
<dbReference type="Pfam" id="PF05362">
    <property type="entry name" value="Lon_C"/>
    <property type="match status" value="1"/>
</dbReference>
<dbReference type="PANTHER" id="PTHR10046">
    <property type="entry name" value="ATP DEPENDENT LON PROTEASE FAMILY MEMBER"/>
    <property type="match status" value="1"/>
</dbReference>
<dbReference type="HOGENOM" id="CLU_042037_2_0_9"/>
<reference evidence="2 3" key="1">
    <citation type="journal article" date="2004" name="Nucleic Acids Res.">
        <title>Genome sequence of Symbiobacterium thermophilum, an uncultivable bacterium that depends on microbial commensalism.</title>
        <authorList>
            <person name="Ueda K."/>
            <person name="Yamashita A."/>
            <person name="Ishikawa J."/>
            <person name="Shimada M."/>
            <person name="Watsuji T."/>
            <person name="Morimura K."/>
            <person name="Ikeda H."/>
            <person name="Hattori M."/>
            <person name="Beppu T."/>
        </authorList>
    </citation>
    <scope>NUCLEOTIDE SEQUENCE [LARGE SCALE GENOMIC DNA]</scope>
    <source>
        <strain evidence="3">T / IAM 14863</strain>
    </source>
</reference>
<organism evidence="2 3">
    <name type="scientific">Symbiobacterium thermophilum (strain DSM 24528 / JCM 14929 / IAM 14863 / T)</name>
    <dbReference type="NCBI Taxonomy" id="292459"/>
    <lineage>
        <taxon>Bacteria</taxon>
        <taxon>Bacillati</taxon>
        <taxon>Bacillota</taxon>
        <taxon>Clostridia</taxon>
        <taxon>Eubacteriales</taxon>
        <taxon>Symbiobacteriaceae</taxon>
        <taxon>Symbiobacterium</taxon>
    </lineage>
</organism>
<dbReference type="AlphaFoldDB" id="Q67PG7"/>
<dbReference type="Gene3D" id="3.30.230.10">
    <property type="match status" value="1"/>
</dbReference>
<dbReference type="GO" id="GO:0030163">
    <property type="term" value="P:protein catabolic process"/>
    <property type="evidence" value="ECO:0007669"/>
    <property type="project" value="InterPro"/>
</dbReference>
<dbReference type="SUPFAM" id="SSF50156">
    <property type="entry name" value="PDZ domain-like"/>
    <property type="match status" value="1"/>
</dbReference>
<dbReference type="InterPro" id="IPR014721">
    <property type="entry name" value="Ribsml_uS5_D2-typ_fold_subgr"/>
</dbReference>
<dbReference type="Proteomes" id="UP000000417">
    <property type="component" value="Chromosome"/>
</dbReference>
<dbReference type="GO" id="GO:0004252">
    <property type="term" value="F:serine-type endopeptidase activity"/>
    <property type="evidence" value="ECO:0007669"/>
    <property type="project" value="InterPro"/>
</dbReference>
<dbReference type="GO" id="GO:0006508">
    <property type="term" value="P:proteolysis"/>
    <property type="evidence" value="ECO:0007669"/>
    <property type="project" value="InterPro"/>
</dbReference>
<proteinExistence type="predicted"/>
<sequence>MRAVVLWFRQLDAWVRRLFVLSSLIAVLGAVLVYTPTPYYVTAPGAAIDTSRLVTVENGDVHRGHLYLLVVNTQPANLFWYLYAQVDRRAVLETKEQYLGSFESYAEYLDWNRQLMTESQRTARAVAFQQLGFGEGVRSVGARVVGVLTDSPARGLLHAGDVIVAVAGEPVTGSESLRSRMAGIPGGEEVPVTVLRGGGEVTLTLPTRASQEAGREGSAVFGITIQDELEFDDDAVPVEIRSGSIFGPSAGLMFTLQIIDQLTPGGLTDLVVAGTGTIEPDGRVGRIGGVQQKVYTAEAAGADLMFVPRGNYEEAIAVATRVQVVPVDHVRDALEWLRAAGPQDG</sequence>
<dbReference type="MEROPS" id="S16.012"/>
<dbReference type="OrthoDB" id="2356897at2"/>
<dbReference type="InterPro" id="IPR036034">
    <property type="entry name" value="PDZ_sf"/>
</dbReference>
<dbReference type="Gene3D" id="2.30.42.10">
    <property type="match status" value="1"/>
</dbReference>
<evidence type="ECO:0000313" key="2">
    <source>
        <dbReference type="EMBL" id="BAD40426.1"/>
    </source>
</evidence>
<evidence type="ECO:0000313" key="3">
    <source>
        <dbReference type="Proteomes" id="UP000000417"/>
    </source>
</evidence>
<gene>
    <name evidence="2" type="ordered locus">STH1441</name>
</gene>
<evidence type="ECO:0000259" key="1">
    <source>
        <dbReference type="SMART" id="SM00228"/>
    </source>
</evidence>
<feature type="domain" description="PDZ" evidence="1">
    <location>
        <begin position="129"/>
        <end position="198"/>
    </location>
</feature>
<dbReference type="SMART" id="SM00228">
    <property type="entry name" value="PDZ"/>
    <property type="match status" value="1"/>
</dbReference>
<dbReference type="GO" id="GO:0005524">
    <property type="term" value="F:ATP binding"/>
    <property type="evidence" value="ECO:0007669"/>
    <property type="project" value="InterPro"/>
</dbReference>
<dbReference type="InterPro" id="IPR008269">
    <property type="entry name" value="Lon_proteolytic"/>
</dbReference>
<dbReference type="InterPro" id="IPR027065">
    <property type="entry name" value="Lon_Prtase"/>
</dbReference>
<protein>
    <recommendedName>
        <fullName evidence="1">PDZ domain-containing protein</fullName>
    </recommendedName>
</protein>
<dbReference type="KEGG" id="sth:STH1441"/>
<accession>Q67PG7</accession>
<dbReference type="GO" id="GO:0004176">
    <property type="term" value="F:ATP-dependent peptidase activity"/>
    <property type="evidence" value="ECO:0007669"/>
    <property type="project" value="InterPro"/>
</dbReference>
<dbReference type="Pfam" id="PF13180">
    <property type="entry name" value="PDZ_2"/>
    <property type="match status" value="1"/>
</dbReference>
<dbReference type="InterPro" id="IPR001478">
    <property type="entry name" value="PDZ"/>
</dbReference>
<dbReference type="InterPro" id="IPR020568">
    <property type="entry name" value="Ribosomal_Su5_D2-typ_SF"/>
</dbReference>
<dbReference type="SUPFAM" id="SSF54211">
    <property type="entry name" value="Ribosomal protein S5 domain 2-like"/>
    <property type="match status" value="1"/>
</dbReference>